<evidence type="ECO:0000313" key="1">
    <source>
        <dbReference type="EMBL" id="EJY47032.1"/>
    </source>
</evidence>
<dbReference type="HOGENOM" id="CLU_3117572_0_0_9"/>
<reference evidence="1 2" key="1">
    <citation type="submission" date="2012-04" db="EMBL/GenBank/DDBJ databases">
        <authorList>
            <person name="Weinstock G."/>
            <person name="Sodergren E."/>
            <person name="Lobos E.A."/>
            <person name="Fulton L."/>
            <person name="Fulton R."/>
            <person name="Courtney L."/>
            <person name="Fronick C."/>
            <person name="O'Laughlin M."/>
            <person name="Godfrey J."/>
            <person name="Wilson R.M."/>
            <person name="Miner T."/>
            <person name="Farmer C."/>
            <person name="Delehaunty K."/>
            <person name="Cordes M."/>
            <person name="Minx P."/>
            <person name="Tomlinson C."/>
            <person name="Chen J."/>
            <person name="Wollam A."/>
            <person name="Pepin K.H."/>
            <person name="Bhonagiri V."/>
            <person name="Zhang X."/>
            <person name="Suruliraj S."/>
            <person name="Warren W."/>
            <person name="Mitreva M."/>
            <person name="Mardis E.R."/>
            <person name="Wilson R.K."/>
        </authorList>
    </citation>
    <scope>NUCLEOTIDE SEQUENCE [LARGE SCALE GENOMIC DNA]</scope>
    <source>
        <strain evidence="1 2">505</strain>
    </source>
</reference>
<accession>J7CXB2</accession>
<dbReference type="PATRIC" id="fig|1134806.3.peg.705"/>
<dbReference type="Proteomes" id="UP000006403">
    <property type="component" value="Unassembled WGS sequence"/>
</dbReference>
<dbReference type="AlphaFoldDB" id="J7CXB2"/>
<proteinExistence type="predicted"/>
<gene>
    <name evidence="1" type="ORF">HMPREF1348_00744</name>
</gene>
<comment type="caution">
    <text evidence="1">The sequence shown here is derived from an EMBL/GenBank/DDBJ whole genome shotgun (WGS) entry which is preliminary data.</text>
</comment>
<evidence type="ECO:0000313" key="2">
    <source>
        <dbReference type="Proteomes" id="UP000006403"/>
    </source>
</evidence>
<organism evidence="1 2">
    <name type="scientific">Enterococcus faecium 505</name>
    <dbReference type="NCBI Taxonomy" id="1134806"/>
    <lineage>
        <taxon>Bacteria</taxon>
        <taxon>Bacillati</taxon>
        <taxon>Bacillota</taxon>
        <taxon>Bacilli</taxon>
        <taxon>Lactobacillales</taxon>
        <taxon>Enterococcaceae</taxon>
        <taxon>Enterococcus</taxon>
    </lineage>
</organism>
<protein>
    <submittedName>
        <fullName evidence="1">Uncharacterized protein</fullName>
    </submittedName>
</protein>
<sequence length="47" mass="5910">MLKNSYLKSRKILKIKNKKMNKNVFKYKVICYYKIKKKQNKNKEKRE</sequence>
<dbReference type="EMBL" id="AMBL01000015">
    <property type="protein sequence ID" value="EJY47032.1"/>
    <property type="molecule type" value="Genomic_DNA"/>
</dbReference>
<name>J7CXB2_ENTFC</name>